<reference evidence="8" key="1">
    <citation type="journal article" date="2019" name="Int. J. Syst. Evol. Microbiol.">
        <title>The Global Catalogue of Microorganisms (GCM) 10K type strain sequencing project: providing services to taxonomists for standard genome sequencing and annotation.</title>
        <authorList>
            <consortium name="The Broad Institute Genomics Platform"/>
            <consortium name="The Broad Institute Genome Sequencing Center for Infectious Disease"/>
            <person name="Wu L."/>
            <person name="Ma J."/>
        </authorList>
    </citation>
    <scope>NUCLEOTIDE SEQUENCE [LARGE SCALE GENOMIC DNA]</scope>
    <source>
        <strain evidence="8">CCM 8391</strain>
    </source>
</reference>
<evidence type="ECO:0000259" key="6">
    <source>
        <dbReference type="PROSITE" id="PS50850"/>
    </source>
</evidence>
<dbReference type="CDD" id="cd17393">
    <property type="entry name" value="MFS_MosC_like"/>
    <property type="match status" value="1"/>
</dbReference>
<dbReference type="InterPro" id="IPR020846">
    <property type="entry name" value="MFS_dom"/>
</dbReference>
<gene>
    <name evidence="7" type="ORF">ACFQE5_11020</name>
</gene>
<proteinExistence type="predicted"/>
<evidence type="ECO:0000256" key="2">
    <source>
        <dbReference type="ARBA" id="ARBA00022692"/>
    </source>
</evidence>
<feature type="transmembrane region" description="Helical" evidence="5">
    <location>
        <begin position="89"/>
        <end position="122"/>
    </location>
</feature>
<dbReference type="InterPro" id="IPR011701">
    <property type="entry name" value="MFS"/>
</dbReference>
<dbReference type="RefSeq" id="WP_379584766.1">
    <property type="nucleotide sequence ID" value="NZ_JBHSQW010000025.1"/>
</dbReference>
<keyword evidence="2 5" id="KW-0812">Transmembrane</keyword>
<dbReference type="PROSITE" id="PS50850">
    <property type="entry name" value="MFS"/>
    <property type="match status" value="1"/>
</dbReference>
<feature type="transmembrane region" description="Helical" evidence="5">
    <location>
        <begin position="142"/>
        <end position="163"/>
    </location>
</feature>
<feature type="transmembrane region" description="Helical" evidence="5">
    <location>
        <begin position="345"/>
        <end position="364"/>
    </location>
</feature>
<comment type="caution">
    <text evidence="7">The sequence shown here is derived from an EMBL/GenBank/DDBJ whole genome shotgun (WGS) entry which is preliminary data.</text>
</comment>
<dbReference type="Gene3D" id="1.20.1250.20">
    <property type="entry name" value="MFS general substrate transporter like domains"/>
    <property type="match status" value="2"/>
</dbReference>
<feature type="transmembrane region" description="Helical" evidence="5">
    <location>
        <begin position="308"/>
        <end position="333"/>
    </location>
</feature>
<feature type="transmembrane region" description="Helical" evidence="5">
    <location>
        <begin position="170"/>
        <end position="193"/>
    </location>
</feature>
<evidence type="ECO:0000313" key="8">
    <source>
        <dbReference type="Proteomes" id="UP001596302"/>
    </source>
</evidence>
<dbReference type="Pfam" id="PF07690">
    <property type="entry name" value="MFS_1"/>
    <property type="match status" value="1"/>
</dbReference>
<feature type="transmembrane region" description="Helical" evidence="5">
    <location>
        <begin position="248"/>
        <end position="269"/>
    </location>
</feature>
<dbReference type="SUPFAM" id="SSF103473">
    <property type="entry name" value="MFS general substrate transporter"/>
    <property type="match status" value="1"/>
</dbReference>
<evidence type="ECO:0000256" key="1">
    <source>
        <dbReference type="ARBA" id="ARBA00004651"/>
    </source>
</evidence>
<keyword evidence="4 5" id="KW-0472">Membrane</keyword>
<name>A0ABW1J1V7_9PSEU</name>
<keyword evidence="8" id="KW-1185">Reference proteome</keyword>
<keyword evidence="3 5" id="KW-1133">Transmembrane helix</keyword>
<feature type="domain" description="Major facilitator superfamily (MFS) profile" evidence="6">
    <location>
        <begin position="1"/>
        <end position="395"/>
    </location>
</feature>
<feature type="transmembrane region" description="Helical" evidence="5">
    <location>
        <begin position="281"/>
        <end position="302"/>
    </location>
</feature>
<accession>A0ABW1J1V7</accession>
<evidence type="ECO:0000256" key="3">
    <source>
        <dbReference type="ARBA" id="ARBA00022989"/>
    </source>
</evidence>
<comment type="subcellular location">
    <subcellularLocation>
        <location evidence="1">Cell membrane</location>
        <topology evidence="1">Multi-pass membrane protein</topology>
    </subcellularLocation>
</comment>
<evidence type="ECO:0000256" key="5">
    <source>
        <dbReference type="SAM" id="Phobius"/>
    </source>
</evidence>
<dbReference type="PANTHER" id="PTHR23514">
    <property type="entry name" value="BYPASS OF STOP CODON PROTEIN 6"/>
    <property type="match status" value="1"/>
</dbReference>
<evidence type="ECO:0000313" key="7">
    <source>
        <dbReference type="EMBL" id="MFC5994741.1"/>
    </source>
</evidence>
<sequence length="408" mass="39788">MSAAGPRTTGAGSPPRASRLAVAATFAANGSLFGSWTPRIPEVKAALGLSDGVLGLTLLAPGVGSLVTLPLTGWVAARWGSGRTTRVAVVLLVASALPIALAGGAATLGAALFGFGMAMGGLDALMNAQGVTVERAYGRSLLASFHALFSLGALAGAVVGSLAAAREVPLLGQFVVLGAVSLAVVLPLSSAFLPDPPVPEDAPPAPVIALPRGPLVPLAVAAFAVLLAEGATADWSAVLLRESFGAEAVAAGAAFAAFSATMTLGRIVGDRVLTRLGRRRAIRWFAGCGAAGLAAGLAFAGASGPGPAATVGAVSGFALLGAGISVVFPALIAEAGRTGVRAAPAVAAVSTGGYVGFLVGPSAIGGLAQLTALPVAVWFIVLIAAVPCLCVPSRAAAGGVARRPRPAP</sequence>
<dbReference type="PANTHER" id="PTHR23514:SF13">
    <property type="entry name" value="INNER MEMBRANE PROTEIN YBJJ"/>
    <property type="match status" value="1"/>
</dbReference>
<dbReference type="EMBL" id="JBHSQW010000025">
    <property type="protein sequence ID" value="MFC5994741.1"/>
    <property type="molecule type" value="Genomic_DNA"/>
</dbReference>
<protein>
    <submittedName>
        <fullName evidence="7">MFS transporter</fullName>
    </submittedName>
</protein>
<feature type="transmembrane region" description="Helical" evidence="5">
    <location>
        <begin position="376"/>
        <end position="397"/>
    </location>
</feature>
<feature type="transmembrane region" description="Helical" evidence="5">
    <location>
        <begin position="58"/>
        <end position="77"/>
    </location>
</feature>
<dbReference type="InterPro" id="IPR051788">
    <property type="entry name" value="MFS_Transporter"/>
</dbReference>
<evidence type="ECO:0000256" key="4">
    <source>
        <dbReference type="ARBA" id="ARBA00023136"/>
    </source>
</evidence>
<organism evidence="7 8">
    <name type="scientific">Pseudonocardia hispaniensis</name>
    <dbReference type="NCBI Taxonomy" id="904933"/>
    <lineage>
        <taxon>Bacteria</taxon>
        <taxon>Bacillati</taxon>
        <taxon>Actinomycetota</taxon>
        <taxon>Actinomycetes</taxon>
        <taxon>Pseudonocardiales</taxon>
        <taxon>Pseudonocardiaceae</taxon>
        <taxon>Pseudonocardia</taxon>
    </lineage>
</organism>
<feature type="transmembrane region" description="Helical" evidence="5">
    <location>
        <begin position="20"/>
        <end position="38"/>
    </location>
</feature>
<dbReference type="InterPro" id="IPR036259">
    <property type="entry name" value="MFS_trans_sf"/>
</dbReference>
<dbReference type="Proteomes" id="UP001596302">
    <property type="component" value="Unassembled WGS sequence"/>
</dbReference>